<reference evidence="1" key="1">
    <citation type="submission" date="2021-06" db="EMBL/GenBank/DDBJ databases">
        <authorList>
            <person name="Kallberg Y."/>
            <person name="Tangrot J."/>
            <person name="Rosling A."/>
        </authorList>
    </citation>
    <scope>NUCLEOTIDE SEQUENCE</scope>
    <source>
        <strain evidence="1">MT106</strain>
    </source>
</reference>
<evidence type="ECO:0000313" key="1">
    <source>
        <dbReference type="EMBL" id="CAG8629387.1"/>
    </source>
</evidence>
<gene>
    <name evidence="1" type="ORF">AGERDE_LOCUS10452</name>
</gene>
<proteinExistence type="predicted"/>
<name>A0A9N9D6B1_9GLOM</name>
<comment type="caution">
    <text evidence="1">The sequence shown here is derived from an EMBL/GenBank/DDBJ whole genome shotgun (WGS) entry which is preliminary data.</text>
</comment>
<sequence length="73" mass="8510">HALVVINQSCNATRFKKAFSTWTSGNAEIDYFIKNTQINAWNRILKVATEPFFALKEGRIVEWNQHINKWRGS</sequence>
<keyword evidence="2" id="KW-1185">Reference proteome</keyword>
<dbReference type="OrthoDB" id="2345505at2759"/>
<protein>
    <submittedName>
        <fullName evidence="1">8784_t:CDS:1</fullName>
    </submittedName>
</protein>
<dbReference type="Proteomes" id="UP000789831">
    <property type="component" value="Unassembled WGS sequence"/>
</dbReference>
<feature type="non-terminal residue" evidence="1">
    <location>
        <position position="1"/>
    </location>
</feature>
<evidence type="ECO:0000313" key="2">
    <source>
        <dbReference type="Proteomes" id="UP000789831"/>
    </source>
</evidence>
<accession>A0A9N9D6B1</accession>
<dbReference type="AlphaFoldDB" id="A0A9N9D6B1"/>
<organism evidence="1 2">
    <name type="scientific">Ambispora gerdemannii</name>
    <dbReference type="NCBI Taxonomy" id="144530"/>
    <lineage>
        <taxon>Eukaryota</taxon>
        <taxon>Fungi</taxon>
        <taxon>Fungi incertae sedis</taxon>
        <taxon>Mucoromycota</taxon>
        <taxon>Glomeromycotina</taxon>
        <taxon>Glomeromycetes</taxon>
        <taxon>Archaeosporales</taxon>
        <taxon>Ambisporaceae</taxon>
        <taxon>Ambispora</taxon>
    </lineage>
</organism>
<dbReference type="EMBL" id="CAJVPL010003264">
    <property type="protein sequence ID" value="CAG8629387.1"/>
    <property type="molecule type" value="Genomic_DNA"/>
</dbReference>